<dbReference type="PANTHER" id="PTHR33048:SF47">
    <property type="entry name" value="INTEGRAL MEMBRANE PROTEIN-RELATED"/>
    <property type="match status" value="1"/>
</dbReference>
<keyword evidence="2 7" id="KW-0812">Transmembrane</keyword>
<feature type="domain" description="Rhodopsin" evidence="8">
    <location>
        <begin position="36"/>
        <end position="272"/>
    </location>
</feature>
<evidence type="ECO:0000256" key="1">
    <source>
        <dbReference type="ARBA" id="ARBA00004141"/>
    </source>
</evidence>
<feature type="compositionally biased region" description="Basic and acidic residues" evidence="6">
    <location>
        <begin position="376"/>
        <end position="395"/>
    </location>
</feature>
<evidence type="ECO:0000256" key="7">
    <source>
        <dbReference type="SAM" id="Phobius"/>
    </source>
</evidence>
<keyword evidence="4 7" id="KW-0472">Membrane</keyword>
<dbReference type="Proteomes" id="UP000774617">
    <property type="component" value="Unassembled WGS sequence"/>
</dbReference>
<evidence type="ECO:0000256" key="3">
    <source>
        <dbReference type="ARBA" id="ARBA00022989"/>
    </source>
</evidence>
<evidence type="ECO:0000256" key="6">
    <source>
        <dbReference type="SAM" id="MobiDB-lite"/>
    </source>
</evidence>
<comment type="similarity">
    <text evidence="5">Belongs to the SAT4 family.</text>
</comment>
<name>A0ABQ8GFE8_9PEZI</name>
<dbReference type="InterPro" id="IPR052337">
    <property type="entry name" value="SAT4-like"/>
</dbReference>
<feature type="transmembrane region" description="Helical" evidence="7">
    <location>
        <begin position="19"/>
        <end position="40"/>
    </location>
</feature>
<reference evidence="9 10" key="1">
    <citation type="journal article" date="2021" name="Nat. Commun.">
        <title>Genetic determinants of endophytism in the Arabidopsis root mycobiome.</title>
        <authorList>
            <person name="Mesny F."/>
            <person name="Miyauchi S."/>
            <person name="Thiergart T."/>
            <person name="Pickel B."/>
            <person name="Atanasova L."/>
            <person name="Karlsson M."/>
            <person name="Huettel B."/>
            <person name="Barry K.W."/>
            <person name="Haridas S."/>
            <person name="Chen C."/>
            <person name="Bauer D."/>
            <person name="Andreopoulos W."/>
            <person name="Pangilinan J."/>
            <person name="LaButti K."/>
            <person name="Riley R."/>
            <person name="Lipzen A."/>
            <person name="Clum A."/>
            <person name="Drula E."/>
            <person name="Henrissat B."/>
            <person name="Kohler A."/>
            <person name="Grigoriev I.V."/>
            <person name="Martin F.M."/>
            <person name="Hacquard S."/>
        </authorList>
    </citation>
    <scope>NUCLEOTIDE SEQUENCE [LARGE SCALE GENOMIC DNA]</scope>
    <source>
        <strain evidence="9 10">MPI-SDFR-AT-0080</strain>
    </source>
</reference>
<organism evidence="9 10">
    <name type="scientific">Macrophomina phaseolina</name>
    <dbReference type="NCBI Taxonomy" id="35725"/>
    <lineage>
        <taxon>Eukaryota</taxon>
        <taxon>Fungi</taxon>
        <taxon>Dikarya</taxon>
        <taxon>Ascomycota</taxon>
        <taxon>Pezizomycotina</taxon>
        <taxon>Dothideomycetes</taxon>
        <taxon>Dothideomycetes incertae sedis</taxon>
        <taxon>Botryosphaeriales</taxon>
        <taxon>Botryosphaeriaceae</taxon>
        <taxon>Macrophomina</taxon>
    </lineage>
</organism>
<evidence type="ECO:0000256" key="2">
    <source>
        <dbReference type="ARBA" id="ARBA00022692"/>
    </source>
</evidence>
<dbReference type="Pfam" id="PF20684">
    <property type="entry name" value="Fung_rhodopsin"/>
    <property type="match status" value="1"/>
</dbReference>
<feature type="transmembrane region" description="Helical" evidence="7">
    <location>
        <begin position="131"/>
        <end position="152"/>
    </location>
</feature>
<evidence type="ECO:0000256" key="5">
    <source>
        <dbReference type="ARBA" id="ARBA00038359"/>
    </source>
</evidence>
<feature type="transmembrane region" description="Helical" evidence="7">
    <location>
        <begin position="94"/>
        <end position="119"/>
    </location>
</feature>
<protein>
    <recommendedName>
        <fullName evidence="8">Rhodopsin domain-containing protein</fullName>
    </recommendedName>
</protein>
<dbReference type="PANTHER" id="PTHR33048">
    <property type="entry name" value="PTH11-LIKE INTEGRAL MEMBRANE PROTEIN (AFU_ORTHOLOGUE AFUA_5G11245)"/>
    <property type="match status" value="1"/>
</dbReference>
<feature type="transmembrane region" description="Helical" evidence="7">
    <location>
        <begin position="250"/>
        <end position="271"/>
    </location>
</feature>
<dbReference type="EMBL" id="JAGTJR010000009">
    <property type="protein sequence ID" value="KAH7054368.1"/>
    <property type="molecule type" value="Genomic_DNA"/>
</dbReference>
<gene>
    <name evidence="9" type="ORF">B0J12DRAFT_738903</name>
</gene>
<comment type="caution">
    <text evidence="9">The sequence shown here is derived from an EMBL/GenBank/DDBJ whole genome shotgun (WGS) entry which is preliminary data.</text>
</comment>
<keyword evidence="10" id="KW-1185">Reference proteome</keyword>
<keyword evidence="3 7" id="KW-1133">Transmembrane helix</keyword>
<dbReference type="InterPro" id="IPR049326">
    <property type="entry name" value="Rhodopsin_dom_fungi"/>
</dbReference>
<proteinExistence type="inferred from homology"/>
<evidence type="ECO:0000256" key="4">
    <source>
        <dbReference type="ARBA" id="ARBA00023136"/>
    </source>
</evidence>
<evidence type="ECO:0000313" key="10">
    <source>
        <dbReference type="Proteomes" id="UP000774617"/>
    </source>
</evidence>
<evidence type="ECO:0000259" key="8">
    <source>
        <dbReference type="Pfam" id="PF20684"/>
    </source>
</evidence>
<sequence length="395" mass="44034">MRLQTDPLQRNEMITAADAVLACFLSAAISAVFVGLRLYVRFALRRNPGWDDLMVVLSLIFAFALCPTYVKQVEYGWGKHMDEVPLPTLALQTYWFWTCTWIYLLGVAFAKMAILIQFLRIFVGTWTRVASWATIAFIVTCCLVCLFGGIFACTPVEKFWKPATPGSCINFVIIWYLHSAMAIFTDFAIILIPVPTIITIKMETRKKWSLAFTFALGGFGCITSIVRLYYLHYLNTIQDKTFYYPIGGTWSAIELNVVIICACLITLHPLLAMALSPLKRYATQYSQRSRQAIGNSGGGNGPSSAPSVQRQRDAKAATTTTTMRVMEEGGDSVEQLAPREGHDGNVITVSTTIDVDTHTDGESESESQRSLTGARGENDFRAHGWHESLEMRPIS</sequence>
<feature type="transmembrane region" description="Helical" evidence="7">
    <location>
        <begin position="172"/>
        <end position="198"/>
    </location>
</feature>
<evidence type="ECO:0000313" key="9">
    <source>
        <dbReference type="EMBL" id="KAH7054368.1"/>
    </source>
</evidence>
<feature type="transmembrane region" description="Helical" evidence="7">
    <location>
        <begin position="52"/>
        <end position="70"/>
    </location>
</feature>
<feature type="transmembrane region" description="Helical" evidence="7">
    <location>
        <begin position="210"/>
        <end position="230"/>
    </location>
</feature>
<feature type="region of interest" description="Disordered" evidence="6">
    <location>
        <begin position="289"/>
        <end position="395"/>
    </location>
</feature>
<comment type="subcellular location">
    <subcellularLocation>
        <location evidence="1">Membrane</location>
        <topology evidence="1">Multi-pass membrane protein</topology>
    </subcellularLocation>
</comment>
<accession>A0ABQ8GFE8</accession>